<organism evidence="1 2">
    <name type="scientific">Sagittula salina</name>
    <dbReference type="NCBI Taxonomy" id="2820268"/>
    <lineage>
        <taxon>Bacteria</taxon>
        <taxon>Pseudomonadati</taxon>
        <taxon>Pseudomonadota</taxon>
        <taxon>Alphaproteobacteria</taxon>
        <taxon>Rhodobacterales</taxon>
        <taxon>Roseobacteraceae</taxon>
        <taxon>Sagittula</taxon>
    </lineage>
</organism>
<accession>A0A940S0B4</accession>
<sequence length="317" mass="35557">MSAPAAASSSWGTVTTVKAPLEAIQRFAAWHLEQGAHRVYIYLDEDVPETLNALKTHPKIRVMHTDADYWAKRKGRPEKHQVRQSMNARHCNNRKPEVDWLAHIDVDEFLIPDRPIANQLSAMPAEALCARVRPMEALAPMPGDAGPTAFKAFHRDQKARQDAAEACFPTWGPHLSGGFLSHVAGKLFFRTGLKGLQIKIHNVILNEVKNPGQADLPGIALGHFHANDWPHFLSSYRFRLERGSYRADLKPQVRRAGALSLHDLFCVIEADGGETALRAFFDEVCLATPTLCERLNRHGLLRRHDLDLDRLRAGHFA</sequence>
<proteinExistence type="predicted"/>
<name>A0A940S0B4_9RHOB</name>
<reference evidence="1" key="1">
    <citation type="submission" date="2021-03" db="EMBL/GenBank/DDBJ databases">
        <title>Sagittula salina sp. nov. strain M10.9X isolated from the marine waste.</title>
        <authorList>
            <person name="Satari L."/>
            <person name="Molina-Menor E."/>
            <person name="Vidal-Verdu A."/>
            <person name="Pascual J."/>
            <person name="Pereto J."/>
            <person name="Porcar M."/>
        </authorList>
    </citation>
    <scope>NUCLEOTIDE SEQUENCE</scope>
    <source>
        <strain evidence="1">M10.9X</strain>
    </source>
</reference>
<protein>
    <submittedName>
        <fullName evidence="1">Glycosyltransferase family 2 protein</fullName>
    </submittedName>
</protein>
<dbReference type="RefSeq" id="WP_209359816.1">
    <property type="nucleotide sequence ID" value="NZ_JAGISH010000002.1"/>
</dbReference>
<dbReference type="Proteomes" id="UP000675940">
    <property type="component" value="Unassembled WGS sequence"/>
</dbReference>
<evidence type="ECO:0000313" key="2">
    <source>
        <dbReference type="Proteomes" id="UP000675940"/>
    </source>
</evidence>
<dbReference type="EMBL" id="JAGISH010000002">
    <property type="protein sequence ID" value="MBP0481971.1"/>
    <property type="molecule type" value="Genomic_DNA"/>
</dbReference>
<evidence type="ECO:0000313" key="1">
    <source>
        <dbReference type="EMBL" id="MBP0481971.1"/>
    </source>
</evidence>
<comment type="caution">
    <text evidence="1">The sequence shown here is derived from an EMBL/GenBank/DDBJ whole genome shotgun (WGS) entry which is preliminary data.</text>
</comment>
<dbReference type="AlphaFoldDB" id="A0A940S0B4"/>
<gene>
    <name evidence="1" type="ORF">J5474_05615</name>
</gene>
<dbReference type="Pfam" id="PF13704">
    <property type="entry name" value="Glyco_tranf_2_4"/>
    <property type="match status" value="1"/>
</dbReference>
<keyword evidence="2" id="KW-1185">Reference proteome</keyword>